<evidence type="ECO:0000313" key="7">
    <source>
        <dbReference type="EMBL" id="HIZ30565.1"/>
    </source>
</evidence>
<reference evidence="7" key="1">
    <citation type="journal article" date="2021" name="PeerJ">
        <title>Extensive microbial diversity within the chicken gut microbiome revealed by metagenomics and culture.</title>
        <authorList>
            <person name="Gilroy R."/>
            <person name="Ravi A."/>
            <person name="Getino M."/>
            <person name="Pursley I."/>
            <person name="Horton D.L."/>
            <person name="Alikhan N.F."/>
            <person name="Baker D."/>
            <person name="Gharbi K."/>
            <person name="Hall N."/>
            <person name="Watson M."/>
            <person name="Adriaenssens E.M."/>
            <person name="Foster-Nyarko E."/>
            <person name="Jarju S."/>
            <person name="Secka A."/>
            <person name="Antonio M."/>
            <person name="Oren A."/>
            <person name="Chaudhuri R.R."/>
            <person name="La Ragione R."/>
            <person name="Hildebrand F."/>
            <person name="Pallen M.J."/>
        </authorList>
    </citation>
    <scope>NUCLEOTIDE SEQUENCE</scope>
    <source>
        <strain evidence="7">ChiGjej4B4-18154</strain>
    </source>
</reference>
<evidence type="ECO:0000256" key="3">
    <source>
        <dbReference type="ARBA" id="ARBA00022989"/>
    </source>
</evidence>
<keyword evidence="2 5" id="KW-0812">Transmembrane</keyword>
<dbReference type="Gene3D" id="3.30.750.24">
    <property type="entry name" value="STAS domain"/>
    <property type="match status" value="1"/>
</dbReference>
<protein>
    <submittedName>
        <fullName evidence="7">SulP family inorganic anion transporter</fullName>
    </submittedName>
</protein>
<feature type="transmembrane region" description="Helical" evidence="5">
    <location>
        <begin position="200"/>
        <end position="221"/>
    </location>
</feature>
<dbReference type="SUPFAM" id="SSF52091">
    <property type="entry name" value="SpoIIaa-like"/>
    <property type="match status" value="1"/>
</dbReference>
<feature type="domain" description="STAS" evidence="6">
    <location>
        <begin position="427"/>
        <end position="537"/>
    </location>
</feature>
<evidence type="ECO:0000256" key="2">
    <source>
        <dbReference type="ARBA" id="ARBA00022692"/>
    </source>
</evidence>
<dbReference type="InterPro" id="IPR001902">
    <property type="entry name" value="SLC26A/SulP_fam"/>
</dbReference>
<feature type="transmembrane region" description="Helical" evidence="5">
    <location>
        <begin position="326"/>
        <end position="359"/>
    </location>
</feature>
<sequence>MKQFWSSLRAEFKGYNAARLGGDVMAGLTVCAVALPLALAFGVSSGASAASGLVTAIVAGVVIALLGGASYQVSGPTGAMSAVLVGIVARYGLQGVFLACFAAGALLLAAGVLRLGKLIGFIPMPVIMGFTSGIALVIALGQVDNFFGTVSEGASNLEKLASYARLGFRPQWQSVLIGALVVAVMVLWPKKWGARVPGSLVGIVLATVVATVAGFDELALVGDIPRTLLLEDRLDLMKLDLSMLSGLVSPIVTIAALAMIESLLCGASASRMKDEKFNADQELIAQGVGNMVLPLLGGVPATAAIARTSVAVKSGQQTRLTSVFHAVFLLASMFLLGGVMARLPLAALAGVLMVTAWRMNDWEGIRYLLGHRFKSGISQFFITMVATVVADLTVAILVGIVYSAILYIAKASHINVSFSHIDASRLPGESAAAMPNAGVAYVTGSLFFGVVDEFNRLMEQMPAYDQVIFSLRGMPTMDVSGAQAMMELCAKLKERGCGVAFCGVAPEVRVYFDRAGITELVGEEAFFWSADQAIFALLEQQGAAV</sequence>
<dbReference type="CDD" id="cd07042">
    <property type="entry name" value="STAS_SulP_like_sulfate_transporter"/>
    <property type="match status" value="1"/>
</dbReference>
<evidence type="ECO:0000256" key="5">
    <source>
        <dbReference type="SAM" id="Phobius"/>
    </source>
</evidence>
<organism evidence="7 8">
    <name type="scientific">Candidatus Allofournierella merdipullorum</name>
    <dbReference type="NCBI Taxonomy" id="2838595"/>
    <lineage>
        <taxon>Bacteria</taxon>
        <taxon>Bacillati</taxon>
        <taxon>Bacillota</taxon>
        <taxon>Clostridia</taxon>
        <taxon>Eubacteriales</taxon>
        <taxon>Oscillospiraceae</taxon>
        <taxon>Allofournierella</taxon>
    </lineage>
</organism>
<proteinExistence type="predicted"/>
<feature type="transmembrane region" description="Helical" evidence="5">
    <location>
        <begin position="241"/>
        <end position="267"/>
    </location>
</feature>
<dbReference type="AlphaFoldDB" id="A0A9D2E4D5"/>
<dbReference type="InterPro" id="IPR011547">
    <property type="entry name" value="SLC26A/SulP_dom"/>
</dbReference>
<gene>
    <name evidence="7" type="ORF">H9813_04940</name>
</gene>
<dbReference type="Pfam" id="PF00916">
    <property type="entry name" value="Sulfate_transp"/>
    <property type="match status" value="1"/>
</dbReference>
<dbReference type="Proteomes" id="UP000824035">
    <property type="component" value="Unassembled WGS sequence"/>
</dbReference>
<feature type="transmembrane region" description="Helical" evidence="5">
    <location>
        <begin position="120"/>
        <end position="141"/>
    </location>
</feature>
<feature type="transmembrane region" description="Helical" evidence="5">
    <location>
        <begin position="53"/>
        <end position="71"/>
    </location>
</feature>
<reference evidence="7" key="2">
    <citation type="submission" date="2021-04" db="EMBL/GenBank/DDBJ databases">
        <authorList>
            <person name="Gilroy R."/>
        </authorList>
    </citation>
    <scope>NUCLEOTIDE SEQUENCE</scope>
    <source>
        <strain evidence="7">ChiGjej4B4-18154</strain>
    </source>
</reference>
<dbReference type="InterPro" id="IPR036513">
    <property type="entry name" value="STAS_dom_sf"/>
</dbReference>
<dbReference type="PANTHER" id="PTHR11814">
    <property type="entry name" value="SULFATE TRANSPORTER"/>
    <property type="match status" value="1"/>
</dbReference>
<dbReference type="GO" id="GO:0016020">
    <property type="term" value="C:membrane"/>
    <property type="evidence" value="ECO:0007669"/>
    <property type="project" value="UniProtKB-SubCell"/>
</dbReference>
<evidence type="ECO:0000259" key="6">
    <source>
        <dbReference type="PROSITE" id="PS50801"/>
    </source>
</evidence>
<feature type="transmembrane region" description="Helical" evidence="5">
    <location>
        <begin position="91"/>
        <end position="113"/>
    </location>
</feature>
<keyword evidence="3 5" id="KW-1133">Transmembrane helix</keyword>
<name>A0A9D2E4D5_9FIRM</name>
<dbReference type="InterPro" id="IPR002645">
    <property type="entry name" value="STAS_dom"/>
</dbReference>
<accession>A0A9D2E4D5</accession>
<comment type="subcellular location">
    <subcellularLocation>
        <location evidence="1">Membrane</location>
        <topology evidence="1">Multi-pass membrane protein</topology>
    </subcellularLocation>
</comment>
<comment type="caution">
    <text evidence="7">The sequence shown here is derived from an EMBL/GenBank/DDBJ whole genome shotgun (WGS) entry which is preliminary data.</text>
</comment>
<feature type="transmembrane region" description="Helical" evidence="5">
    <location>
        <begin position="20"/>
        <end position="41"/>
    </location>
</feature>
<dbReference type="PROSITE" id="PS50801">
    <property type="entry name" value="STAS"/>
    <property type="match status" value="1"/>
</dbReference>
<dbReference type="Pfam" id="PF01740">
    <property type="entry name" value="STAS"/>
    <property type="match status" value="1"/>
</dbReference>
<dbReference type="EMBL" id="DXBV01000046">
    <property type="protein sequence ID" value="HIZ30565.1"/>
    <property type="molecule type" value="Genomic_DNA"/>
</dbReference>
<dbReference type="GO" id="GO:0055085">
    <property type="term" value="P:transmembrane transport"/>
    <property type="evidence" value="ECO:0007669"/>
    <property type="project" value="InterPro"/>
</dbReference>
<evidence type="ECO:0000256" key="4">
    <source>
        <dbReference type="ARBA" id="ARBA00023136"/>
    </source>
</evidence>
<feature type="transmembrane region" description="Helical" evidence="5">
    <location>
        <begin position="171"/>
        <end position="188"/>
    </location>
</feature>
<evidence type="ECO:0000256" key="1">
    <source>
        <dbReference type="ARBA" id="ARBA00004141"/>
    </source>
</evidence>
<feature type="transmembrane region" description="Helical" evidence="5">
    <location>
        <begin position="380"/>
        <end position="409"/>
    </location>
</feature>
<evidence type="ECO:0000313" key="8">
    <source>
        <dbReference type="Proteomes" id="UP000824035"/>
    </source>
</evidence>
<keyword evidence="4 5" id="KW-0472">Membrane</keyword>